<evidence type="ECO:0000313" key="3">
    <source>
        <dbReference type="EMBL" id="PCJ39762.1"/>
    </source>
</evidence>
<dbReference type="PANTHER" id="PTHR10655">
    <property type="entry name" value="LYSOPHOSPHOLIPASE-RELATED"/>
    <property type="match status" value="1"/>
</dbReference>
<evidence type="ECO:0000256" key="1">
    <source>
        <dbReference type="ARBA" id="ARBA00006499"/>
    </source>
</evidence>
<dbReference type="AlphaFoldDB" id="A0A2A5C7H0"/>
<dbReference type="Pfam" id="PF02230">
    <property type="entry name" value="Abhydrolase_2"/>
    <property type="match status" value="1"/>
</dbReference>
<comment type="caution">
    <text evidence="3">The sequence shown here is derived from an EMBL/GenBank/DDBJ whole genome shotgun (WGS) entry which is preliminary data.</text>
</comment>
<dbReference type="EMBL" id="NVWI01000012">
    <property type="protein sequence ID" value="PCJ39762.1"/>
    <property type="molecule type" value="Genomic_DNA"/>
</dbReference>
<comment type="similarity">
    <text evidence="1">Belongs to the AB hydrolase superfamily. AB hydrolase 2 family.</text>
</comment>
<evidence type="ECO:0000259" key="2">
    <source>
        <dbReference type="Pfam" id="PF02230"/>
    </source>
</evidence>
<name>A0A2A5C7H0_9GAMM</name>
<dbReference type="SUPFAM" id="SSF53474">
    <property type="entry name" value="alpha/beta-Hydrolases"/>
    <property type="match status" value="1"/>
</dbReference>
<dbReference type="InterPro" id="IPR050565">
    <property type="entry name" value="LYPA1-2/EST-like"/>
</dbReference>
<dbReference type="PANTHER" id="PTHR10655:SF70">
    <property type="entry name" value="PHOSPHOLIPASE_CARBOXYLESTERASE_THIOESTERASE DOMAIN-CONTAINING PROTEIN"/>
    <property type="match status" value="1"/>
</dbReference>
<dbReference type="GO" id="GO:0005737">
    <property type="term" value="C:cytoplasm"/>
    <property type="evidence" value="ECO:0007669"/>
    <property type="project" value="TreeGrafter"/>
</dbReference>
<dbReference type="Proteomes" id="UP000228987">
    <property type="component" value="Unassembled WGS sequence"/>
</dbReference>
<organism evidence="3 4">
    <name type="scientific">SAR86 cluster bacterium</name>
    <dbReference type="NCBI Taxonomy" id="2030880"/>
    <lineage>
        <taxon>Bacteria</taxon>
        <taxon>Pseudomonadati</taxon>
        <taxon>Pseudomonadota</taxon>
        <taxon>Gammaproteobacteria</taxon>
        <taxon>SAR86 cluster</taxon>
    </lineage>
</organism>
<reference evidence="4" key="1">
    <citation type="submission" date="2017-08" db="EMBL/GenBank/DDBJ databases">
        <title>A dynamic microbial community with high functional redundancy inhabits the cold, oxic subseafloor aquifer.</title>
        <authorList>
            <person name="Tully B.J."/>
            <person name="Wheat C.G."/>
            <person name="Glazer B.T."/>
            <person name="Huber J.A."/>
        </authorList>
    </citation>
    <scope>NUCLEOTIDE SEQUENCE [LARGE SCALE GENOMIC DNA]</scope>
</reference>
<feature type="domain" description="Phospholipase/carboxylesterase/thioesterase" evidence="2">
    <location>
        <begin position="21"/>
        <end position="169"/>
    </location>
</feature>
<accession>A0A2A5C7H0</accession>
<dbReference type="GO" id="GO:0008474">
    <property type="term" value="F:palmitoyl-(protein) hydrolase activity"/>
    <property type="evidence" value="ECO:0007669"/>
    <property type="project" value="TreeGrafter"/>
</dbReference>
<sequence>MFDLADRIDLPQLSYVALHADNNSWYPEKFMEAIERNQPSLDFSIDAITAVIEKLNAQGVPSTKIYFFGFSQGACLACEYVYRNSQQPWGGLIAFTGGLIGEEGTQWEISESCSSMPVILGSSDIDEWVPVKRTQETADVFSRMGAKVTLRVYPDLDHSVNDDEINLVRSLFSDM</sequence>
<dbReference type="InterPro" id="IPR003140">
    <property type="entry name" value="PLipase/COase/thioEstase"/>
</dbReference>
<dbReference type="InterPro" id="IPR029058">
    <property type="entry name" value="AB_hydrolase_fold"/>
</dbReference>
<gene>
    <name evidence="3" type="ORF">COA71_12800</name>
</gene>
<protein>
    <submittedName>
        <fullName evidence="3">Phospholipase</fullName>
    </submittedName>
</protein>
<dbReference type="GO" id="GO:0052689">
    <property type="term" value="F:carboxylic ester hydrolase activity"/>
    <property type="evidence" value="ECO:0007669"/>
    <property type="project" value="TreeGrafter"/>
</dbReference>
<evidence type="ECO:0000313" key="4">
    <source>
        <dbReference type="Proteomes" id="UP000228987"/>
    </source>
</evidence>
<proteinExistence type="inferred from homology"/>
<dbReference type="Gene3D" id="3.40.50.1820">
    <property type="entry name" value="alpha/beta hydrolase"/>
    <property type="match status" value="1"/>
</dbReference>